<organism evidence="1 2">
    <name type="scientific">Deinococcus peraridilitoris (strain DSM 19664 / LMG 22246 / CIP 109416 / KR-200)</name>
    <dbReference type="NCBI Taxonomy" id="937777"/>
    <lineage>
        <taxon>Bacteria</taxon>
        <taxon>Thermotogati</taxon>
        <taxon>Deinococcota</taxon>
        <taxon>Deinococci</taxon>
        <taxon>Deinococcales</taxon>
        <taxon>Deinococcaceae</taxon>
        <taxon>Deinococcus</taxon>
    </lineage>
</organism>
<dbReference type="HOGENOM" id="CLU_180625_0_0_0"/>
<accession>L0A264</accession>
<evidence type="ECO:0000313" key="2">
    <source>
        <dbReference type="Proteomes" id="UP000010467"/>
    </source>
</evidence>
<gene>
    <name evidence="1" type="ordered locus">Deipe_2037</name>
</gene>
<keyword evidence="2" id="KW-1185">Reference proteome</keyword>
<dbReference type="RefSeq" id="WP_015235839.1">
    <property type="nucleotide sequence ID" value="NC_019793.1"/>
</dbReference>
<dbReference type="PATRIC" id="fig|937777.3.peg.2047"/>
<protein>
    <recommendedName>
        <fullName evidence="3">Tetratricopeptide repeat protein</fullName>
    </recommendedName>
</protein>
<dbReference type="STRING" id="937777.Deipe_2037"/>
<dbReference type="KEGG" id="dpd:Deipe_2037"/>
<sequence>MEHPPLNIVALRLCHCRAEAAASEGSLHVAVQMYRACLEAAERREDEQAIQFFASKLSVCYERMGLGEKASSFKALAKA</sequence>
<dbReference type="eggNOG" id="ENOG502ZJII">
    <property type="taxonomic scope" value="Bacteria"/>
</dbReference>
<dbReference type="AlphaFoldDB" id="L0A264"/>
<reference evidence="2" key="1">
    <citation type="submission" date="2012-03" db="EMBL/GenBank/DDBJ databases">
        <title>Complete sequence of chromosome of Deinococcus peraridilitoris DSM 19664.</title>
        <authorList>
            <person name="Lucas S."/>
            <person name="Copeland A."/>
            <person name="Lapidus A."/>
            <person name="Glavina del Rio T."/>
            <person name="Dalin E."/>
            <person name="Tice H."/>
            <person name="Bruce D."/>
            <person name="Goodwin L."/>
            <person name="Pitluck S."/>
            <person name="Peters L."/>
            <person name="Mikhailova N."/>
            <person name="Lu M."/>
            <person name="Kyrpides N."/>
            <person name="Mavromatis K."/>
            <person name="Ivanova N."/>
            <person name="Brettin T."/>
            <person name="Detter J.C."/>
            <person name="Han C."/>
            <person name="Larimer F."/>
            <person name="Land M."/>
            <person name="Hauser L."/>
            <person name="Markowitz V."/>
            <person name="Cheng J.-F."/>
            <person name="Hugenholtz P."/>
            <person name="Woyke T."/>
            <person name="Wu D."/>
            <person name="Pukall R."/>
            <person name="Steenblock K."/>
            <person name="Brambilla E."/>
            <person name="Klenk H.-P."/>
            <person name="Eisen J.A."/>
        </authorList>
    </citation>
    <scope>NUCLEOTIDE SEQUENCE [LARGE SCALE GENOMIC DNA]</scope>
    <source>
        <strain evidence="2">DSM 19664 / LMG 22246 / CIP 109416 / KR-200</strain>
    </source>
</reference>
<dbReference type="Proteomes" id="UP000010467">
    <property type="component" value="Chromosome"/>
</dbReference>
<name>L0A264_DEIPD</name>
<dbReference type="EMBL" id="CP003382">
    <property type="protein sequence ID" value="AFZ67534.1"/>
    <property type="molecule type" value="Genomic_DNA"/>
</dbReference>
<evidence type="ECO:0000313" key="1">
    <source>
        <dbReference type="EMBL" id="AFZ67534.1"/>
    </source>
</evidence>
<proteinExistence type="predicted"/>
<dbReference type="OrthoDB" id="72304at2"/>
<evidence type="ECO:0008006" key="3">
    <source>
        <dbReference type="Google" id="ProtNLM"/>
    </source>
</evidence>